<evidence type="ECO:0000313" key="2">
    <source>
        <dbReference type="Proteomes" id="UP000215335"/>
    </source>
</evidence>
<dbReference type="AlphaFoldDB" id="A0A232EXU0"/>
<sequence>CVYICLVLSSTLTSRARGEEVSKTKIKIKPFGVQFRRWDVTRCTDKYLEMA</sequence>
<dbReference type="Proteomes" id="UP000215335">
    <property type="component" value="Unassembled WGS sequence"/>
</dbReference>
<reference evidence="1 2" key="1">
    <citation type="journal article" date="2017" name="Curr. Biol.">
        <title>The Evolution of Venom by Co-option of Single-Copy Genes.</title>
        <authorList>
            <person name="Martinson E.O."/>
            <person name="Mrinalini"/>
            <person name="Kelkar Y.D."/>
            <person name="Chang C.H."/>
            <person name="Werren J.H."/>
        </authorList>
    </citation>
    <scope>NUCLEOTIDE SEQUENCE [LARGE SCALE GENOMIC DNA]</scope>
    <source>
        <strain evidence="1 2">Alberta</strain>
        <tissue evidence="1">Whole body</tissue>
    </source>
</reference>
<proteinExistence type="predicted"/>
<accession>A0A232EXU0</accession>
<comment type="caution">
    <text evidence="1">The sequence shown here is derived from an EMBL/GenBank/DDBJ whole genome shotgun (WGS) entry which is preliminary data.</text>
</comment>
<name>A0A232EXU0_9HYME</name>
<organism evidence="1 2">
    <name type="scientific">Trichomalopsis sarcophagae</name>
    <dbReference type="NCBI Taxonomy" id="543379"/>
    <lineage>
        <taxon>Eukaryota</taxon>
        <taxon>Metazoa</taxon>
        <taxon>Ecdysozoa</taxon>
        <taxon>Arthropoda</taxon>
        <taxon>Hexapoda</taxon>
        <taxon>Insecta</taxon>
        <taxon>Pterygota</taxon>
        <taxon>Neoptera</taxon>
        <taxon>Endopterygota</taxon>
        <taxon>Hymenoptera</taxon>
        <taxon>Apocrita</taxon>
        <taxon>Proctotrupomorpha</taxon>
        <taxon>Chalcidoidea</taxon>
        <taxon>Pteromalidae</taxon>
        <taxon>Pteromalinae</taxon>
        <taxon>Trichomalopsis</taxon>
    </lineage>
</organism>
<feature type="non-terminal residue" evidence="1">
    <location>
        <position position="1"/>
    </location>
</feature>
<keyword evidence="2" id="KW-1185">Reference proteome</keyword>
<evidence type="ECO:0000313" key="1">
    <source>
        <dbReference type="EMBL" id="OXU23137.1"/>
    </source>
</evidence>
<protein>
    <submittedName>
        <fullName evidence="1">Uncharacterized protein</fullName>
    </submittedName>
</protein>
<dbReference type="EMBL" id="NNAY01001718">
    <property type="protein sequence ID" value="OXU23137.1"/>
    <property type="molecule type" value="Genomic_DNA"/>
</dbReference>
<gene>
    <name evidence="1" type="ORF">TSAR_013009</name>
</gene>